<dbReference type="RefSeq" id="WP_221271237.1">
    <property type="nucleotide sequence ID" value="NZ_AP024819.1"/>
</dbReference>
<protein>
    <recommendedName>
        <fullName evidence="3">cysteine desulfurase</fullName>
        <ecNumber evidence="3">2.8.1.7</ecNumber>
    </recommendedName>
</protein>
<gene>
    <name evidence="12" type="primary">iscS</name>
    <name evidence="12" type="ORF">NHP190012_10750</name>
</gene>
<evidence type="ECO:0000313" key="12">
    <source>
        <dbReference type="EMBL" id="BCZ19433.1"/>
    </source>
</evidence>
<organism evidence="12 13">
    <name type="scientific">Helicobacter gastrofelis</name>
    <dbReference type="NCBI Taxonomy" id="2849642"/>
    <lineage>
        <taxon>Bacteria</taxon>
        <taxon>Pseudomonadati</taxon>
        <taxon>Campylobacterota</taxon>
        <taxon>Epsilonproteobacteria</taxon>
        <taxon>Campylobacterales</taxon>
        <taxon>Helicobacteraceae</taxon>
        <taxon>Helicobacter</taxon>
    </lineage>
</organism>
<evidence type="ECO:0000256" key="2">
    <source>
        <dbReference type="ARBA" id="ARBA00006490"/>
    </source>
</evidence>
<dbReference type="EMBL" id="AP024819">
    <property type="protein sequence ID" value="BCZ19433.1"/>
    <property type="molecule type" value="Genomic_DNA"/>
</dbReference>
<dbReference type="InterPro" id="IPR015422">
    <property type="entry name" value="PyrdxlP-dep_Trfase_small"/>
</dbReference>
<keyword evidence="4" id="KW-0808">Transferase</keyword>
<dbReference type="InterPro" id="IPR015421">
    <property type="entry name" value="PyrdxlP-dep_Trfase_major"/>
</dbReference>
<dbReference type="PANTHER" id="PTHR11601:SF34">
    <property type="entry name" value="CYSTEINE DESULFURASE"/>
    <property type="match status" value="1"/>
</dbReference>
<dbReference type="InterPro" id="IPR000192">
    <property type="entry name" value="Aminotrans_V_dom"/>
</dbReference>
<dbReference type="Pfam" id="PF00266">
    <property type="entry name" value="Aminotran_5"/>
    <property type="match status" value="1"/>
</dbReference>
<comment type="similarity">
    <text evidence="2">Belongs to the class-V pyridoxal-phosphate-dependent aminotransferase family. NifS/IscS subfamily.</text>
</comment>
<dbReference type="InterPro" id="IPR015424">
    <property type="entry name" value="PyrdxlP-dep_Trfase"/>
</dbReference>
<comment type="cofactor">
    <cofactor evidence="1 10">
        <name>pyridoxal 5'-phosphate</name>
        <dbReference type="ChEBI" id="CHEBI:597326"/>
    </cofactor>
</comment>
<comment type="catalytic activity">
    <reaction evidence="9">
        <text>(sulfur carrier)-H + L-cysteine = (sulfur carrier)-SH + L-alanine</text>
        <dbReference type="Rhea" id="RHEA:43892"/>
        <dbReference type="Rhea" id="RHEA-COMP:14737"/>
        <dbReference type="Rhea" id="RHEA-COMP:14739"/>
        <dbReference type="ChEBI" id="CHEBI:29917"/>
        <dbReference type="ChEBI" id="CHEBI:35235"/>
        <dbReference type="ChEBI" id="CHEBI:57972"/>
        <dbReference type="ChEBI" id="CHEBI:64428"/>
        <dbReference type="EC" id="2.8.1.7"/>
    </reaction>
</comment>
<accession>A0ABM7SHL2</accession>
<name>A0ABM7SHL2_9HELI</name>
<dbReference type="Gene3D" id="3.90.1150.10">
    <property type="entry name" value="Aspartate Aminotransferase, domain 1"/>
    <property type="match status" value="1"/>
</dbReference>
<sequence length="389" mass="42937">MLNRIYLDNNATTKVDPKVLELMQPYFCEHYGNPNSLHKFGTETHPMITEALEKLYAGINAHDEDDIIITSCATESNNWVLKAIYFDAFLKRGKNHIVTTQVEHPAVRATCEFLESVGMEVTYLPINAQGTITAQQVREAITDKTALVSVMWANNETGLIFPIAEIGQICKERGVLFHSDGVQAIGKIPVDVQLAQVDLLSFSAHKFHGPKGIGGLYIRSGVELTPLFHGGEHMRGRRSGTLNVPYIIGMGEAMRLAVENLTYEKEVVGGLRDRLEDALLGIKDVFVIGDRVHRVPNTTLVSVRGIEGEAMLWDLNRANIAASTGSACASEDLRANPVMVAIGADVELAHTAIRLSLSRFNTAEEIERTIEVFKKAVKRLRNISSSYSH</sequence>
<keyword evidence="6" id="KW-0663">Pyridoxal phosphate</keyword>
<dbReference type="NCBIfam" id="TIGR03403">
    <property type="entry name" value="nifS_epsilon"/>
    <property type="match status" value="1"/>
</dbReference>
<keyword evidence="7" id="KW-0408">Iron</keyword>
<evidence type="ECO:0000256" key="5">
    <source>
        <dbReference type="ARBA" id="ARBA00022723"/>
    </source>
</evidence>
<dbReference type="Gene3D" id="3.40.640.10">
    <property type="entry name" value="Type I PLP-dependent aspartate aminotransferase-like (Major domain)"/>
    <property type="match status" value="1"/>
</dbReference>
<reference evidence="12 13" key="1">
    <citation type="submission" date="2021-07" db="EMBL/GenBank/DDBJ databases">
        <title>Novel Helicobacter sp. Isolated from a cat.</title>
        <authorList>
            <person name="Rimbara E."/>
            <person name="Suzuki M."/>
        </authorList>
    </citation>
    <scope>NUCLEOTIDE SEQUENCE [LARGE SCALE GENOMIC DNA]</scope>
    <source>
        <strain evidence="13">NHP19-012</strain>
    </source>
</reference>
<dbReference type="InterPro" id="IPR016454">
    <property type="entry name" value="Cysteine_dSase"/>
</dbReference>
<keyword evidence="5" id="KW-0479">Metal-binding</keyword>
<evidence type="ECO:0000256" key="8">
    <source>
        <dbReference type="ARBA" id="ARBA00023014"/>
    </source>
</evidence>
<evidence type="ECO:0000256" key="1">
    <source>
        <dbReference type="ARBA" id="ARBA00001933"/>
    </source>
</evidence>
<keyword evidence="8" id="KW-0411">Iron-sulfur</keyword>
<evidence type="ECO:0000256" key="4">
    <source>
        <dbReference type="ARBA" id="ARBA00022679"/>
    </source>
</evidence>
<evidence type="ECO:0000256" key="3">
    <source>
        <dbReference type="ARBA" id="ARBA00012239"/>
    </source>
</evidence>
<dbReference type="InterPro" id="IPR017773">
    <property type="entry name" value="Cys_deSase_NifS_proteobacteria"/>
</dbReference>
<evidence type="ECO:0000256" key="9">
    <source>
        <dbReference type="ARBA" id="ARBA00050776"/>
    </source>
</evidence>
<dbReference type="PIRSF" id="PIRSF005572">
    <property type="entry name" value="NifS"/>
    <property type="match status" value="1"/>
</dbReference>
<dbReference type="PROSITE" id="PS00595">
    <property type="entry name" value="AA_TRANSFER_CLASS_5"/>
    <property type="match status" value="1"/>
</dbReference>
<evidence type="ECO:0000259" key="11">
    <source>
        <dbReference type="Pfam" id="PF00266"/>
    </source>
</evidence>
<dbReference type="EC" id="2.8.1.7" evidence="3"/>
<evidence type="ECO:0000256" key="10">
    <source>
        <dbReference type="RuleBase" id="RU004504"/>
    </source>
</evidence>
<dbReference type="InterPro" id="IPR020578">
    <property type="entry name" value="Aminotrans_V_PyrdxlP_BS"/>
</dbReference>
<evidence type="ECO:0000256" key="7">
    <source>
        <dbReference type="ARBA" id="ARBA00023004"/>
    </source>
</evidence>
<evidence type="ECO:0000313" key="13">
    <source>
        <dbReference type="Proteomes" id="UP000826146"/>
    </source>
</evidence>
<keyword evidence="13" id="KW-1185">Reference proteome</keyword>
<evidence type="ECO:0000256" key="6">
    <source>
        <dbReference type="ARBA" id="ARBA00022898"/>
    </source>
</evidence>
<dbReference type="PANTHER" id="PTHR11601">
    <property type="entry name" value="CYSTEINE DESULFURYLASE FAMILY MEMBER"/>
    <property type="match status" value="1"/>
</dbReference>
<proteinExistence type="inferred from homology"/>
<dbReference type="SUPFAM" id="SSF53383">
    <property type="entry name" value="PLP-dependent transferases"/>
    <property type="match status" value="1"/>
</dbReference>
<feature type="domain" description="Aminotransferase class V" evidence="11">
    <location>
        <begin position="5"/>
        <end position="368"/>
    </location>
</feature>
<dbReference type="Proteomes" id="UP000826146">
    <property type="component" value="Chromosome"/>
</dbReference>